<dbReference type="GeneID" id="36379284"/>
<dbReference type="WormBase" id="SRAE_2000158500">
    <property type="protein sequence ID" value="SRP10376"/>
    <property type="gene ID" value="WBGene00261790"/>
</dbReference>
<evidence type="ECO:0000313" key="3">
    <source>
        <dbReference type="WBParaSite" id="SRAE_2000158500.1"/>
    </source>
</evidence>
<proteinExistence type="predicted"/>
<dbReference type="WBParaSite" id="SRAE_2000158500.1">
    <property type="protein sequence ID" value="SRAE_2000158500.1"/>
    <property type="gene ID" value="WBGene00261790"/>
</dbReference>
<reference evidence="1 2" key="1">
    <citation type="submission" date="2014-09" db="EMBL/GenBank/DDBJ databases">
        <authorList>
            <person name="Martin A.A."/>
        </authorList>
    </citation>
    <scope>NUCLEOTIDE SEQUENCE</scope>
    <source>
        <strain evidence="2">ED321</strain>
        <strain evidence="1">ED321 Heterogonic</strain>
    </source>
</reference>
<sequence length="514" mass="61393">MIPSYNDFESLAKTSRDIDSIIYWQKITKEMSFYHDFQSINIRVKEGTSDGLNVIKIENINIERDRRFYREEENFINFYGERFLRSNCTMIFYSNWIEGYLESERKLFVAKIFNEINLNCQLRENTKFLDILIDFSYHHSIILYVLSKLKHPNIERIKITDSVFMAHKTNEYNQLESNMFEGFSNLHELEIGCIFFSHYYKRLLKNTSVLEHVFNDLSKKKEATLILTFAPCEYDNMIKLIDLTTKIIGKYKIKLKCNLNHVLETIDGTNNINYTPRVFSYLSINKYITSLTIGVRNSRYFINIMRNLQVFTNLESLQLEFLFFNLTKNINVEERCKKNHLSIKNITKLTKLKLYFSDFLNKNKNINIKKFLTNFKYLISLMPTTIQKLELVLVPMLNEKVVKVINKCLPNITILRTNRVILNDINCLMPLGNLKILICHQDLPLKVPDTVELFGIKKRFTLYDEKHMSKYEQLIESYTEKFTKKIQDTNQRCIFFNDVKKWNYYKCVIEEDFW</sequence>
<accession>A0A090MYC0</accession>
<keyword evidence="2" id="KW-1185">Reference proteome</keyword>
<evidence type="ECO:0000313" key="2">
    <source>
        <dbReference type="Proteomes" id="UP000035682"/>
    </source>
</evidence>
<dbReference type="CTD" id="36379284"/>
<name>A0A090MYC0_STRRB</name>
<dbReference type="EMBL" id="LN609529">
    <property type="protein sequence ID" value="CEF66919.1"/>
    <property type="molecule type" value="Genomic_DNA"/>
</dbReference>
<evidence type="ECO:0000313" key="1">
    <source>
        <dbReference type="EMBL" id="CEF66919.1"/>
    </source>
</evidence>
<dbReference type="AlphaFoldDB" id="A0A090MYC0"/>
<protein>
    <submittedName>
        <fullName evidence="1 3">Uncharacterized protein</fullName>
    </submittedName>
</protein>
<organism evidence="1">
    <name type="scientific">Strongyloides ratti</name>
    <name type="common">Parasitic roundworm</name>
    <dbReference type="NCBI Taxonomy" id="34506"/>
    <lineage>
        <taxon>Eukaryota</taxon>
        <taxon>Metazoa</taxon>
        <taxon>Ecdysozoa</taxon>
        <taxon>Nematoda</taxon>
        <taxon>Chromadorea</taxon>
        <taxon>Rhabditida</taxon>
        <taxon>Tylenchina</taxon>
        <taxon>Panagrolaimomorpha</taxon>
        <taxon>Strongyloidoidea</taxon>
        <taxon>Strongyloididae</taxon>
        <taxon>Strongyloides</taxon>
    </lineage>
</organism>
<dbReference type="RefSeq" id="XP_024506119.1">
    <property type="nucleotide sequence ID" value="XM_024652554.1"/>
</dbReference>
<gene>
    <name evidence="1 3 4" type="ORF">SRAE_2000158500</name>
</gene>
<reference evidence="3" key="2">
    <citation type="submission" date="2020-12" db="UniProtKB">
        <authorList>
            <consortium name="WormBaseParasite"/>
        </authorList>
    </citation>
    <scope>IDENTIFICATION</scope>
</reference>
<evidence type="ECO:0000313" key="4">
    <source>
        <dbReference type="WormBase" id="SRAE_2000158500"/>
    </source>
</evidence>
<dbReference type="Proteomes" id="UP000035682">
    <property type="component" value="Unplaced"/>
</dbReference>